<comment type="caution">
    <text evidence="1">The sequence shown here is derived from an EMBL/GenBank/DDBJ whole genome shotgun (WGS) entry which is preliminary data.</text>
</comment>
<gene>
    <name evidence="1" type="ORF">H261_21079</name>
</gene>
<proteinExistence type="predicted"/>
<evidence type="ECO:0000313" key="1">
    <source>
        <dbReference type="EMBL" id="EME67936.1"/>
    </source>
</evidence>
<dbReference type="Proteomes" id="UP000011744">
    <property type="component" value="Unassembled WGS sequence"/>
</dbReference>
<dbReference type="AlphaFoldDB" id="M2Y4B9"/>
<reference evidence="1 2" key="1">
    <citation type="journal article" date="2014" name="Genome Announc.">
        <title>Draft Genome Sequence of Magnetospirillum sp. Strain SO-1, a Freshwater Magnetotactic Bacterium Isolated from the Ol'khovka River, Russia.</title>
        <authorList>
            <person name="Grouzdev D.S."/>
            <person name="Dziuba M.V."/>
            <person name="Sukhacheva M.S."/>
            <person name="Mardanov A.V."/>
            <person name="Beletskiy A.V."/>
            <person name="Kuznetsov B.B."/>
            <person name="Skryabin K.G."/>
        </authorList>
    </citation>
    <scope>NUCLEOTIDE SEQUENCE [LARGE SCALE GENOMIC DNA]</scope>
    <source>
        <strain evidence="1 2">SO-1</strain>
    </source>
</reference>
<sequence>MLVGQEIFCQFPSICFRGHFRLKLADDLNLKFFLFIMGLLHQLILDKRGCCYAIRPICRLLLWIVMRVNV</sequence>
<accession>M2Y4B9</accession>
<keyword evidence="2" id="KW-1185">Reference proteome</keyword>
<name>M2Y4B9_9PROT</name>
<evidence type="ECO:0000313" key="2">
    <source>
        <dbReference type="Proteomes" id="UP000011744"/>
    </source>
</evidence>
<dbReference type="EMBL" id="AONQ01000094">
    <property type="protein sequence ID" value="EME67936.1"/>
    <property type="molecule type" value="Genomic_DNA"/>
</dbReference>
<protein>
    <submittedName>
        <fullName evidence="1">Uncharacterized protein</fullName>
    </submittedName>
</protein>
<organism evidence="1 2">
    <name type="scientific">Paramagnetospirillum caucaseum</name>
    <dbReference type="NCBI Taxonomy" id="1244869"/>
    <lineage>
        <taxon>Bacteria</taxon>
        <taxon>Pseudomonadati</taxon>
        <taxon>Pseudomonadota</taxon>
        <taxon>Alphaproteobacteria</taxon>
        <taxon>Rhodospirillales</taxon>
        <taxon>Magnetospirillaceae</taxon>
        <taxon>Paramagnetospirillum</taxon>
    </lineage>
</organism>